<evidence type="ECO:0000256" key="5">
    <source>
        <dbReference type="ARBA" id="ARBA00022795"/>
    </source>
</evidence>
<comment type="function">
    <text evidence="1">Needed for flagellar regrowth and assembly.</text>
</comment>
<evidence type="ECO:0000256" key="2">
    <source>
        <dbReference type="ARBA" id="ARBA00006602"/>
    </source>
</evidence>
<evidence type="ECO:0000256" key="1">
    <source>
        <dbReference type="ARBA" id="ARBA00003041"/>
    </source>
</evidence>
<evidence type="ECO:0000313" key="11">
    <source>
        <dbReference type="Proteomes" id="UP001250932"/>
    </source>
</evidence>
<dbReference type="EMBL" id="JAQOUE010000001">
    <property type="protein sequence ID" value="MDT7041918.1"/>
    <property type="molecule type" value="Genomic_DNA"/>
</dbReference>
<protein>
    <recommendedName>
        <fullName evidence="3">Flagellar assembly protein FliH</fullName>
    </recommendedName>
</protein>
<dbReference type="Pfam" id="PF02108">
    <property type="entry name" value="FliH"/>
    <property type="match status" value="1"/>
</dbReference>
<keyword evidence="11" id="KW-1185">Reference proteome</keyword>
<gene>
    <name evidence="10" type="ORF">PPG34_06105</name>
</gene>
<evidence type="ECO:0000313" key="10">
    <source>
        <dbReference type="EMBL" id="MDT7041918.1"/>
    </source>
</evidence>
<evidence type="ECO:0000256" key="3">
    <source>
        <dbReference type="ARBA" id="ARBA00016507"/>
    </source>
</evidence>
<dbReference type="Proteomes" id="UP001250932">
    <property type="component" value="Unassembled WGS sequence"/>
</dbReference>
<feature type="domain" description="Flagellar assembly protein FliH/Type III secretion system HrpE" evidence="9">
    <location>
        <begin position="75"/>
        <end position="203"/>
    </location>
</feature>
<dbReference type="InterPro" id="IPR018035">
    <property type="entry name" value="Flagellar_FliH/T3SS_HrpE"/>
</dbReference>
<name>A0ABU3K6E9_9BACT</name>
<sequence>MPSRWSKVIKEVKGSLAIESWEALDLDEERLARERAEQEKEPPHDCSQLQQEAYESGVEAGRTQGRAEVQGPAEAEMARALSLISQVEHLRVQSAKQAEADIVELALAMARKVIHRETSLDPDILVTQVREIISSIAEKGLIRVLVHPNEVEHLLSFRDSLPGADGKPAQLSIEADETIQAGGCIIESSQYFINATIETQLEAIWQEMLVSDAENDSPSTT</sequence>
<dbReference type="PANTHER" id="PTHR34982:SF1">
    <property type="entry name" value="FLAGELLAR ASSEMBLY PROTEIN FLIH"/>
    <property type="match status" value="1"/>
</dbReference>
<dbReference type="RefSeq" id="WP_313832264.1">
    <property type="nucleotide sequence ID" value="NZ_JAQOUE010000001.1"/>
</dbReference>
<keyword evidence="7" id="KW-1006">Bacterial flagellum protein export</keyword>
<keyword evidence="5" id="KW-1005">Bacterial flagellum biogenesis</keyword>
<reference evidence="10 11" key="1">
    <citation type="journal article" date="2023" name="ISME J.">
        <title>Cultivation and genomic characterization of novel and ubiquitous marine nitrite-oxidizing bacteria from the Nitrospirales.</title>
        <authorList>
            <person name="Mueller A.J."/>
            <person name="Daebeler A."/>
            <person name="Herbold C.W."/>
            <person name="Kirkegaard R.H."/>
            <person name="Daims H."/>
        </authorList>
    </citation>
    <scope>NUCLEOTIDE SEQUENCE [LARGE SCALE GENOMIC DNA]</scope>
    <source>
        <strain evidence="10 11">EB</strain>
    </source>
</reference>
<proteinExistence type="inferred from homology"/>
<accession>A0ABU3K6E9</accession>
<keyword evidence="6" id="KW-0653">Protein transport</keyword>
<evidence type="ECO:0000256" key="8">
    <source>
        <dbReference type="SAM" id="MobiDB-lite"/>
    </source>
</evidence>
<evidence type="ECO:0000256" key="6">
    <source>
        <dbReference type="ARBA" id="ARBA00022927"/>
    </source>
</evidence>
<dbReference type="SUPFAM" id="SSF160527">
    <property type="entry name" value="V-type ATPase subunit E-like"/>
    <property type="match status" value="1"/>
</dbReference>
<evidence type="ECO:0000259" key="9">
    <source>
        <dbReference type="Pfam" id="PF02108"/>
    </source>
</evidence>
<dbReference type="InterPro" id="IPR051472">
    <property type="entry name" value="T3SS_Stator/FliH"/>
</dbReference>
<evidence type="ECO:0000256" key="4">
    <source>
        <dbReference type="ARBA" id="ARBA00022448"/>
    </source>
</evidence>
<keyword evidence="4" id="KW-0813">Transport</keyword>
<feature type="region of interest" description="Disordered" evidence="8">
    <location>
        <begin position="32"/>
        <end position="53"/>
    </location>
</feature>
<organism evidence="10 11">
    <name type="scientific">Candidatus Nitronereus thalassa</name>
    <dbReference type="NCBI Taxonomy" id="3020898"/>
    <lineage>
        <taxon>Bacteria</taxon>
        <taxon>Pseudomonadati</taxon>
        <taxon>Nitrospirota</taxon>
        <taxon>Nitrospiria</taxon>
        <taxon>Nitrospirales</taxon>
        <taxon>Nitrospiraceae</taxon>
        <taxon>Candidatus Nitronereus</taxon>
    </lineage>
</organism>
<comment type="caution">
    <text evidence="10">The sequence shown here is derived from an EMBL/GenBank/DDBJ whole genome shotgun (WGS) entry which is preliminary data.</text>
</comment>
<feature type="compositionally biased region" description="Basic and acidic residues" evidence="8">
    <location>
        <begin position="32"/>
        <end position="44"/>
    </location>
</feature>
<evidence type="ECO:0000256" key="7">
    <source>
        <dbReference type="ARBA" id="ARBA00023225"/>
    </source>
</evidence>
<dbReference type="PANTHER" id="PTHR34982">
    <property type="entry name" value="YOP PROTEINS TRANSLOCATION PROTEIN L"/>
    <property type="match status" value="1"/>
</dbReference>
<comment type="similarity">
    <text evidence="2">Belongs to the FliH family.</text>
</comment>